<dbReference type="AlphaFoldDB" id="N1JHM5"/>
<evidence type="ECO:0000313" key="1">
    <source>
        <dbReference type="EMBL" id="CCU77308.1"/>
    </source>
</evidence>
<dbReference type="EMBL" id="CAUH01003562">
    <property type="protein sequence ID" value="CCU77308.1"/>
    <property type="molecule type" value="Genomic_DNA"/>
</dbReference>
<dbReference type="HOGENOM" id="CLU_055647_0_0_1"/>
<accession>N1JHM5</accession>
<reference evidence="1 2" key="1">
    <citation type="journal article" date="2010" name="Science">
        <title>Genome expansion and gene loss in powdery mildew fungi reveal tradeoffs in extreme parasitism.</title>
        <authorList>
            <person name="Spanu P.D."/>
            <person name="Abbott J.C."/>
            <person name="Amselem J."/>
            <person name="Burgis T.A."/>
            <person name="Soanes D.M."/>
            <person name="Stueber K."/>
            <person name="Ver Loren van Themaat E."/>
            <person name="Brown J.K.M."/>
            <person name="Butcher S.A."/>
            <person name="Gurr S.J."/>
            <person name="Lebrun M.-H."/>
            <person name="Ridout C.J."/>
            <person name="Schulze-Lefert P."/>
            <person name="Talbot N.J."/>
            <person name="Ahmadinejad N."/>
            <person name="Ametz C."/>
            <person name="Barton G.R."/>
            <person name="Benjdia M."/>
            <person name="Bidzinski P."/>
            <person name="Bindschedler L.V."/>
            <person name="Both M."/>
            <person name="Brewer M.T."/>
            <person name="Cadle-Davidson L."/>
            <person name="Cadle-Davidson M.M."/>
            <person name="Collemare J."/>
            <person name="Cramer R."/>
            <person name="Frenkel O."/>
            <person name="Godfrey D."/>
            <person name="Harriman J."/>
            <person name="Hoede C."/>
            <person name="King B.C."/>
            <person name="Klages S."/>
            <person name="Kleemann J."/>
            <person name="Knoll D."/>
            <person name="Koti P.S."/>
            <person name="Kreplak J."/>
            <person name="Lopez-Ruiz F.J."/>
            <person name="Lu X."/>
            <person name="Maekawa T."/>
            <person name="Mahanil S."/>
            <person name="Micali C."/>
            <person name="Milgroom M.G."/>
            <person name="Montana G."/>
            <person name="Noir S."/>
            <person name="O'Connell R.J."/>
            <person name="Oberhaensli S."/>
            <person name="Parlange F."/>
            <person name="Pedersen C."/>
            <person name="Quesneville H."/>
            <person name="Reinhardt R."/>
            <person name="Rott M."/>
            <person name="Sacristan S."/>
            <person name="Schmidt S.M."/>
            <person name="Schoen M."/>
            <person name="Skamnioti P."/>
            <person name="Sommer H."/>
            <person name="Stephens A."/>
            <person name="Takahara H."/>
            <person name="Thordal-Christensen H."/>
            <person name="Vigouroux M."/>
            <person name="Wessling R."/>
            <person name="Wicker T."/>
            <person name="Panstruga R."/>
        </authorList>
    </citation>
    <scope>NUCLEOTIDE SEQUENCE [LARGE SCALE GENOMIC DNA]</scope>
    <source>
        <strain evidence="1">DH14</strain>
    </source>
</reference>
<sequence length="283" mass="33143">MISPVSNIYRGYKCQSMIFEESYVQASITAARKKFVTKTMPNAYPIMVSKSRVDGYKYEWPLCRKNVIYGSQYRSKHRLKHYVSYADGSDNFQVIDKSHPTQTVCPLIARKIVFGSYHSDSISAQELVVHDKKKSYDCSGQIFTDYYIQEVYAMMRNVLSGRQLSDVNKHHHLRFVKISQIDATNKIWIWHLRITETDYQRSEAKTRYILAMSHQYQLVGVYQVRNDEYVQCNTKNDSIESSTKINVEDLTLNEGITQCERCKDDTRCSCEENLHDPKRHRIL</sequence>
<gene>
    <name evidence="1" type="ORF">BGHDH14_bghG003562000001001</name>
</gene>
<comment type="caution">
    <text evidence="1">The sequence shown here is derived from an EMBL/GenBank/DDBJ whole genome shotgun (WGS) entry which is preliminary data.</text>
</comment>
<evidence type="ECO:0000313" key="2">
    <source>
        <dbReference type="Proteomes" id="UP000015441"/>
    </source>
</evidence>
<dbReference type="Proteomes" id="UP000015441">
    <property type="component" value="Unassembled WGS sequence"/>
</dbReference>
<proteinExistence type="predicted"/>
<protein>
    <submittedName>
        <fullName evidence="1">Putative Bgh-specific protein</fullName>
    </submittedName>
</protein>
<keyword evidence="2" id="KW-1185">Reference proteome</keyword>
<organism evidence="1 2">
    <name type="scientific">Blumeria graminis f. sp. hordei (strain DH14)</name>
    <name type="common">Barley powdery mildew</name>
    <name type="synonym">Oidium monilioides f. sp. hordei</name>
    <dbReference type="NCBI Taxonomy" id="546991"/>
    <lineage>
        <taxon>Eukaryota</taxon>
        <taxon>Fungi</taxon>
        <taxon>Dikarya</taxon>
        <taxon>Ascomycota</taxon>
        <taxon>Pezizomycotina</taxon>
        <taxon>Leotiomycetes</taxon>
        <taxon>Erysiphales</taxon>
        <taxon>Erysiphaceae</taxon>
        <taxon>Blumeria</taxon>
        <taxon>Blumeria hordei</taxon>
    </lineage>
</organism>
<name>N1JHM5_BLUG1</name>
<dbReference type="InParanoid" id="N1JHM5"/>